<proteinExistence type="predicted"/>
<name>A0ABD2PSR8_9PLAT</name>
<evidence type="ECO:0000313" key="2">
    <source>
        <dbReference type="EMBL" id="KAL3310108.1"/>
    </source>
</evidence>
<protein>
    <submittedName>
        <fullName evidence="2">Uncharacterized protein</fullName>
    </submittedName>
</protein>
<dbReference type="AlphaFoldDB" id="A0ABD2PSR8"/>
<dbReference type="EMBL" id="JBJKFK010003234">
    <property type="protein sequence ID" value="KAL3310108.1"/>
    <property type="molecule type" value="Genomic_DNA"/>
</dbReference>
<comment type="caution">
    <text evidence="2">The sequence shown here is derived from an EMBL/GenBank/DDBJ whole genome shotgun (WGS) entry which is preliminary data.</text>
</comment>
<keyword evidence="3" id="KW-1185">Reference proteome</keyword>
<organism evidence="2 3">
    <name type="scientific">Cichlidogyrus casuarinus</name>
    <dbReference type="NCBI Taxonomy" id="1844966"/>
    <lineage>
        <taxon>Eukaryota</taxon>
        <taxon>Metazoa</taxon>
        <taxon>Spiralia</taxon>
        <taxon>Lophotrochozoa</taxon>
        <taxon>Platyhelminthes</taxon>
        <taxon>Monogenea</taxon>
        <taxon>Monopisthocotylea</taxon>
        <taxon>Dactylogyridea</taxon>
        <taxon>Ancyrocephalidae</taxon>
        <taxon>Cichlidogyrus</taxon>
    </lineage>
</organism>
<sequence>MKRNSLPPKFIGADSVSVGAQRKKFSLLPDRQHNKRGSSCTASPKQPDESGVNIFLAAKDQVTREHKYLLSTFSHSHARTGLIYYQDRIATHYRQTVYPSHTTEAHLPLHDLYLLAHFILDFTEDRFSINPLTLRLREANLLLSDQQKDSLVHFFLTQYSPS</sequence>
<evidence type="ECO:0000256" key="1">
    <source>
        <dbReference type="SAM" id="MobiDB-lite"/>
    </source>
</evidence>
<gene>
    <name evidence="2" type="ORF">Ciccas_011330</name>
</gene>
<evidence type="ECO:0000313" key="3">
    <source>
        <dbReference type="Proteomes" id="UP001626550"/>
    </source>
</evidence>
<accession>A0ABD2PSR8</accession>
<reference evidence="2 3" key="1">
    <citation type="submission" date="2024-11" db="EMBL/GenBank/DDBJ databases">
        <title>Adaptive evolution of stress response genes in parasites aligns with host niche diversity.</title>
        <authorList>
            <person name="Hahn C."/>
            <person name="Resl P."/>
        </authorList>
    </citation>
    <scope>NUCLEOTIDE SEQUENCE [LARGE SCALE GENOMIC DNA]</scope>
    <source>
        <strain evidence="2">EGGRZ-B1_66</strain>
        <tissue evidence="2">Body</tissue>
    </source>
</reference>
<dbReference type="Proteomes" id="UP001626550">
    <property type="component" value="Unassembled WGS sequence"/>
</dbReference>
<feature type="region of interest" description="Disordered" evidence="1">
    <location>
        <begin position="26"/>
        <end position="47"/>
    </location>
</feature>